<name>A0A1I8AGD7_9BILA</name>
<keyword evidence="1" id="KW-1185">Reference proteome</keyword>
<proteinExistence type="predicted"/>
<dbReference type="WBParaSite" id="L893_g5514.t1">
    <property type="protein sequence ID" value="L893_g5514.t1"/>
    <property type="gene ID" value="L893_g5514"/>
</dbReference>
<organism evidence="1 2">
    <name type="scientific">Steinernema glaseri</name>
    <dbReference type="NCBI Taxonomy" id="37863"/>
    <lineage>
        <taxon>Eukaryota</taxon>
        <taxon>Metazoa</taxon>
        <taxon>Ecdysozoa</taxon>
        <taxon>Nematoda</taxon>
        <taxon>Chromadorea</taxon>
        <taxon>Rhabditida</taxon>
        <taxon>Tylenchina</taxon>
        <taxon>Panagrolaimomorpha</taxon>
        <taxon>Strongyloidoidea</taxon>
        <taxon>Steinernematidae</taxon>
        <taxon>Steinernema</taxon>
    </lineage>
</organism>
<accession>A0A1I8AGD7</accession>
<sequence length="141" mass="16036">MVMDNTSTSDTAKVDPVLPEFVSTFLKNSSNANDLFLSLLNVITARLPSLVRPREWCDRALKVLGHNVFEFDLNPLSKWCLGSAYIYERGMRAVAEELVASDDEVPESYLQPREWCDRALKVFGHNVFQLDLNLPSRWCLG</sequence>
<dbReference type="Proteomes" id="UP000095287">
    <property type="component" value="Unplaced"/>
</dbReference>
<evidence type="ECO:0000313" key="2">
    <source>
        <dbReference type="WBParaSite" id="L893_g5514.t1"/>
    </source>
</evidence>
<dbReference type="AlphaFoldDB" id="A0A1I8AGD7"/>
<reference evidence="2" key="1">
    <citation type="submission" date="2016-11" db="UniProtKB">
        <authorList>
            <consortium name="WormBaseParasite"/>
        </authorList>
    </citation>
    <scope>IDENTIFICATION</scope>
</reference>
<protein>
    <submittedName>
        <fullName evidence="2">ARM repeat superfamily protein</fullName>
    </submittedName>
</protein>
<evidence type="ECO:0000313" key="1">
    <source>
        <dbReference type="Proteomes" id="UP000095287"/>
    </source>
</evidence>